<dbReference type="Pfam" id="PF03466">
    <property type="entry name" value="LysR_substrate"/>
    <property type="match status" value="1"/>
</dbReference>
<evidence type="ECO:0000256" key="4">
    <source>
        <dbReference type="ARBA" id="ARBA00023163"/>
    </source>
</evidence>
<dbReference type="InterPro" id="IPR000847">
    <property type="entry name" value="LysR_HTH_N"/>
</dbReference>
<dbReference type="Proteomes" id="UP000199382">
    <property type="component" value="Unassembled WGS sequence"/>
</dbReference>
<proteinExistence type="inferred from homology"/>
<accession>A0A1G8J696</accession>
<dbReference type="GO" id="GO:0003677">
    <property type="term" value="F:DNA binding"/>
    <property type="evidence" value="ECO:0007669"/>
    <property type="project" value="UniProtKB-KW"/>
</dbReference>
<evidence type="ECO:0000259" key="5">
    <source>
        <dbReference type="PROSITE" id="PS50931"/>
    </source>
</evidence>
<dbReference type="OrthoDB" id="9815174at2"/>
<gene>
    <name evidence="6" type="ORF">SAMN04488026_1001231</name>
</gene>
<evidence type="ECO:0000256" key="2">
    <source>
        <dbReference type="ARBA" id="ARBA00023015"/>
    </source>
</evidence>
<dbReference type="Gene3D" id="3.40.190.10">
    <property type="entry name" value="Periplasmic binding protein-like II"/>
    <property type="match status" value="2"/>
</dbReference>
<dbReference type="SUPFAM" id="SSF46785">
    <property type="entry name" value="Winged helix' DNA-binding domain"/>
    <property type="match status" value="1"/>
</dbReference>
<organism evidence="6 7">
    <name type="scientific">Aliiruegeria lutimaris</name>
    <dbReference type="NCBI Taxonomy" id="571298"/>
    <lineage>
        <taxon>Bacteria</taxon>
        <taxon>Pseudomonadati</taxon>
        <taxon>Pseudomonadota</taxon>
        <taxon>Alphaproteobacteria</taxon>
        <taxon>Rhodobacterales</taxon>
        <taxon>Roseobacteraceae</taxon>
        <taxon>Aliiruegeria</taxon>
    </lineage>
</organism>
<dbReference type="InterPro" id="IPR036388">
    <property type="entry name" value="WH-like_DNA-bd_sf"/>
</dbReference>
<keyword evidence="3" id="KW-0238">DNA-binding</keyword>
<dbReference type="EMBL" id="FNEK01000001">
    <property type="protein sequence ID" value="SDI26641.1"/>
    <property type="molecule type" value="Genomic_DNA"/>
</dbReference>
<sequence length="292" mass="32609">MEMSQIRYVLAAAKHLNFTKAAAECNVTQPALTKGIKSLEGELGAQVFHREGRRILLSDFGRSMLPHLQHIADEAAAAQVLAQNFRLLEQVPIRLGIMSTVGHMRLARFLAQFEKSHKGIELSISEQSVSDLRDKLSDGEIDVAIMTLTDDLEEEFRTQPLYKERYVVVFPPEHRLARLNAVALPELSGESYVDRLACEMREMVMAVCQDTGVELYARFRSEREDWVQAMVLAGIGFAFMPEYSVTLPGLLQRPLVEPPVERTIGAVTVPGRQFSPAVNALMRAAQAFAWPG</sequence>
<dbReference type="Gene3D" id="1.10.10.10">
    <property type="entry name" value="Winged helix-like DNA-binding domain superfamily/Winged helix DNA-binding domain"/>
    <property type="match status" value="1"/>
</dbReference>
<dbReference type="RefSeq" id="WP_093147709.1">
    <property type="nucleotide sequence ID" value="NZ_FNEK01000001.1"/>
</dbReference>
<dbReference type="PRINTS" id="PR00039">
    <property type="entry name" value="HTHLYSR"/>
</dbReference>
<evidence type="ECO:0000313" key="6">
    <source>
        <dbReference type="EMBL" id="SDI26641.1"/>
    </source>
</evidence>
<dbReference type="GO" id="GO:0032993">
    <property type="term" value="C:protein-DNA complex"/>
    <property type="evidence" value="ECO:0007669"/>
    <property type="project" value="TreeGrafter"/>
</dbReference>
<dbReference type="InterPro" id="IPR005119">
    <property type="entry name" value="LysR_subst-bd"/>
</dbReference>
<evidence type="ECO:0000313" key="7">
    <source>
        <dbReference type="Proteomes" id="UP000199382"/>
    </source>
</evidence>
<keyword evidence="4" id="KW-0804">Transcription</keyword>
<comment type="similarity">
    <text evidence="1">Belongs to the LysR transcriptional regulatory family.</text>
</comment>
<name>A0A1G8J696_9RHOB</name>
<dbReference type="SUPFAM" id="SSF53850">
    <property type="entry name" value="Periplasmic binding protein-like II"/>
    <property type="match status" value="1"/>
</dbReference>
<dbReference type="PANTHER" id="PTHR30346:SF28">
    <property type="entry name" value="HTH-TYPE TRANSCRIPTIONAL REGULATOR CYNR"/>
    <property type="match status" value="1"/>
</dbReference>
<protein>
    <submittedName>
        <fullName evidence="6">Transcriptional regulator, LysR family</fullName>
    </submittedName>
</protein>
<feature type="domain" description="HTH lysR-type" evidence="5">
    <location>
        <begin position="1"/>
        <end position="58"/>
    </location>
</feature>
<dbReference type="AlphaFoldDB" id="A0A1G8J696"/>
<dbReference type="PROSITE" id="PS50931">
    <property type="entry name" value="HTH_LYSR"/>
    <property type="match status" value="1"/>
</dbReference>
<keyword evidence="7" id="KW-1185">Reference proteome</keyword>
<dbReference type="STRING" id="571298.SAMN04488026_1001231"/>
<dbReference type="GO" id="GO:0003700">
    <property type="term" value="F:DNA-binding transcription factor activity"/>
    <property type="evidence" value="ECO:0007669"/>
    <property type="project" value="InterPro"/>
</dbReference>
<keyword evidence="2" id="KW-0805">Transcription regulation</keyword>
<evidence type="ECO:0000256" key="3">
    <source>
        <dbReference type="ARBA" id="ARBA00023125"/>
    </source>
</evidence>
<evidence type="ECO:0000256" key="1">
    <source>
        <dbReference type="ARBA" id="ARBA00009437"/>
    </source>
</evidence>
<reference evidence="6 7" key="1">
    <citation type="submission" date="2016-10" db="EMBL/GenBank/DDBJ databases">
        <authorList>
            <person name="de Groot N.N."/>
        </authorList>
    </citation>
    <scope>NUCLEOTIDE SEQUENCE [LARGE SCALE GENOMIC DNA]</scope>
    <source>
        <strain evidence="6 7">DSM 25294</strain>
    </source>
</reference>
<dbReference type="PANTHER" id="PTHR30346">
    <property type="entry name" value="TRANSCRIPTIONAL DUAL REGULATOR HCAR-RELATED"/>
    <property type="match status" value="1"/>
</dbReference>
<dbReference type="FunFam" id="1.10.10.10:FF:000001">
    <property type="entry name" value="LysR family transcriptional regulator"/>
    <property type="match status" value="1"/>
</dbReference>
<dbReference type="CDD" id="cd05466">
    <property type="entry name" value="PBP2_LTTR_substrate"/>
    <property type="match status" value="1"/>
</dbReference>
<dbReference type="Pfam" id="PF00126">
    <property type="entry name" value="HTH_1"/>
    <property type="match status" value="1"/>
</dbReference>
<dbReference type="InterPro" id="IPR036390">
    <property type="entry name" value="WH_DNA-bd_sf"/>
</dbReference>